<dbReference type="AlphaFoldDB" id="A0A814NX44"/>
<dbReference type="Proteomes" id="UP000663860">
    <property type="component" value="Unassembled WGS sequence"/>
</dbReference>
<gene>
    <name evidence="1" type="ORF">IZO911_LOCUS22888</name>
</gene>
<protein>
    <submittedName>
        <fullName evidence="1">Uncharacterized protein</fullName>
    </submittedName>
</protein>
<name>A0A814NX44_9BILA</name>
<reference evidence="1" key="1">
    <citation type="submission" date="2021-02" db="EMBL/GenBank/DDBJ databases">
        <authorList>
            <person name="Nowell W R."/>
        </authorList>
    </citation>
    <scope>NUCLEOTIDE SEQUENCE</scope>
</reference>
<sequence length="135" mass="15461">MFLSFSSFISSEFDVKCQFAGQQNTPFWAGDIIAGTLQYRIRIQHVLSYNIQIVSLSNIKLTVQNELDIPRKETIIDINLHSTISIFEIGIKIQRCEIHDSPFLLLFTRLMPNIVLMGEGFCHAIDDDTTLIINR</sequence>
<comment type="caution">
    <text evidence="1">The sequence shown here is derived from an EMBL/GenBank/DDBJ whole genome shotgun (WGS) entry which is preliminary data.</text>
</comment>
<proteinExistence type="predicted"/>
<dbReference type="EMBL" id="CAJNOE010000259">
    <property type="protein sequence ID" value="CAF1098183.1"/>
    <property type="molecule type" value="Genomic_DNA"/>
</dbReference>
<evidence type="ECO:0000313" key="2">
    <source>
        <dbReference type="Proteomes" id="UP000663860"/>
    </source>
</evidence>
<accession>A0A814NX44</accession>
<organism evidence="1 2">
    <name type="scientific">Adineta steineri</name>
    <dbReference type="NCBI Taxonomy" id="433720"/>
    <lineage>
        <taxon>Eukaryota</taxon>
        <taxon>Metazoa</taxon>
        <taxon>Spiralia</taxon>
        <taxon>Gnathifera</taxon>
        <taxon>Rotifera</taxon>
        <taxon>Eurotatoria</taxon>
        <taxon>Bdelloidea</taxon>
        <taxon>Adinetida</taxon>
        <taxon>Adinetidae</taxon>
        <taxon>Adineta</taxon>
    </lineage>
</organism>
<evidence type="ECO:0000313" key="1">
    <source>
        <dbReference type="EMBL" id="CAF1098183.1"/>
    </source>
</evidence>